<feature type="region of interest" description="Disordered" evidence="11">
    <location>
        <begin position="123"/>
        <end position="218"/>
    </location>
</feature>
<evidence type="ECO:0000313" key="16">
    <source>
        <dbReference type="Proteomes" id="UP000187283"/>
    </source>
</evidence>
<dbReference type="PROSITE" id="PS51061">
    <property type="entry name" value="R3H"/>
    <property type="match status" value="1"/>
</dbReference>
<protein>
    <submittedName>
        <fullName evidence="15">FKBP12-associated protein 1-like protein</fullName>
    </submittedName>
</protein>
<feature type="compositionally biased region" description="Polar residues" evidence="11">
    <location>
        <begin position="193"/>
        <end position="204"/>
    </location>
</feature>
<evidence type="ECO:0000256" key="6">
    <source>
        <dbReference type="ARBA" id="ARBA00022833"/>
    </source>
</evidence>
<reference evidence="15 16" key="1">
    <citation type="submission" date="2017-01" db="EMBL/GenBank/DDBJ databases">
        <authorList>
            <person name="Mah S.A."/>
            <person name="Swanson W.J."/>
            <person name="Moy G.W."/>
            <person name="Vacquier V.D."/>
        </authorList>
    </citation>
    <scope>NUCLEOTIDE SEQUENCE [LARGE SCALE GENOMIC DNA]</scope>
    <source>
        <strain evidence="15 16">GSMNP</strain>
    </source>
</reference>
<dbReference type="SUPFAM" id="SSF57903">
    <property type="entry name" value="FYVE/PHD zinc finger"/>
    <property type="match status" value="1"/>
</dbReference>
<evidence type="ECO:0000256" key="8">
    <source>
        <dbReference type="ARBA" id="ARBA00023163"/>
    </source>
</evidence>
<accession>A0A1R1YGJ4</accession>
<evidence type="ECO:0000259" key="12">
    <source>
        <dbReference type="PROSITE" id="PS50016"/>
    </source>
</evidence>
<feature type="compositionally biased region" description="Basic residues" evidence="11">
    <location>
        <begin position="140"/>
        <end position="151"/>
    </location>
</feature>
<dbReference type="GO" id="GO:0000981">
    <property type="term" value="F:DNA-binding transcription factor activity, RNA polymerase II-specific"/>
    <property type="evidence" value="ECO:0007669"/>
    <property type="project" value="TreeGrafter"/>
</dbReference>
<feature type="domain" description="R3H" evidence="14">
    <location>
        <begin position="991"/>
        <end position="1054"/>
    </location>
</feature>
<dbReference type="Pfam" id="PF01424">
    <property type="entry name" value="R3H"/>
    <property type="match status" value="1"/>
</dbReference>
<keyword evidence="9" id="KW-0539">Nucleus</keyword>
<organism evidence="15 16">
    <name type="scientific">Smittium culicis</name>
    <dbReference type="NCBI Taxonomy" id="133412"/>
    <lineage>
        <taxon>Eukaryota</taxon>
        <taxon>Fungi</taxon>
        <taxon>Fungi incertae sedis</taxon>
        <taxon>Zoopagomycota</taxon>
        <taxon>Kickxellomycotina</taxon>
        <taxon>Harpellomycetes</taxon>
        <taxon>Harpellales</taxon>
        <taxon>Legeriomycetaceae</taxon>
        <taxon>Smittium</taxon>
    </lineage>
</organism>
<evidence type="ECO:0000256" key="9">
    <source>
        <dbReference type="ARBA" id="ARBA00023242"/>
    </source>
</evidence>
<feature type="compositionally biased region" description="Basic and acidic residues" evidence="11">
    <location>
        <begin position="205"/>
        <end position="218"/>
    </location>
</feature>
<feature type="compositionally biased region" description="Polar residues" evidence="11">
    <location>
        <begin position="125"/>
        <end position="139"/>
    </location>
</feature>
<dbReference type="AlphaFoldDB" id="A0A1R1YGJ4"/>
<feature type="domain" description="PHD-type" evidence="12">
    <location>
        <begin position="306"/>
        <end position="366"/>
    </location>
</feature>
<dbReference type="GO" id="GO:0000977">
    <property type="term" value="F:RNA polymerase II transcription regulatory region sequence-specific DNA binding"/>
    <property type="evidence" value="ECO:0007669"/>
    <property type="project" value="TreeGrafter"/>
</dbReference>
<feature type="domain" description="RING-type" evidence="13">
    <location>
        <begin position="309"/>
        <end position="364"/>
    </location>
</feature>
<evidence type="ECO:0000256" key="3">
    <source>
        <dbReference type="ARBA" id="ARBA00022723"/>
    </source>
</evidence>
<dbReference type="SMART" id="SM00438">
    <property type="entry name" value="ZnF_NFX"/>
    <property type="match status" value="9"/>
</dbReference>
<dbReference type="InterPro" id="IPR001374">
    <property type="entry name" value="R3H_dom"/>
</dbReference>
<keyword evidence="6" id="KW-0862">Zinc</keyword>
<comment type="caution">
    <text evidence="15">The sequence shown here is derived from an EMBL/GenBank/DDBJ whole genome shotgun (WGS) entry which is preliminary data.</text>
</comment>
<dbReference type="PROSITE" id="PS50089">
    <property type="entry name" value="ZF_RING_2"/>
    <property type="match status" value="1"/>
</dbReference>
<evidence type="ECO:0000259" key="14">
    <source>
        <dbReference type="PROSITE" id="PS51061"/>
    </source>
</evidence>
<dbReference type="PANTHER" id="PTHR12360">
    <property type="entry name" value="NUCLEAR TRANSCRIPTION FACTOR, X-BOX BINDING 1 NFX1"/>
    <property type="match status" value="1"/>
</dbReference>
<evidence type="ECO:0000256" key="5">
    <source>
        <dbReference type="ARBA" id="ARBA00022771"/>
    </source>
</evidence>
<feature type="compositionally biased region" description="Basic residues" evidence="11">
    <location>
        <begin position="685"/>
        <end position="700"/>
    </location>
</feature>
<keyword evidence="3" id="KW-0479">Metal-binding</keyword>
<proteinExistence type="inferred from homology"/>
<keyword evidence="16" id="KW-1185">Reference proteome</keyword>
<feature type="compositionally biased region" description="Low complexity" evidence="11">
    <location>
        <begin position="28"/>
        <end position="37"/>
    </location>
</feature>
<dbReference type="OrthoDB" id="6512771at2759"/>
<sequence>MTGNNLEDKLDPSISKISQNSISKDINSLSINENSENTPNTKQRNKLRKNKKFTPDAADLNIPSSSKANPDVNINTKNNQNSYIKKSIHKNPIAINDNFDYKYDVNSNNNGNNSIRVNFEHTKNSTRLNNFNPDNNSLTKPKKNRSRNRSRNKADKAEDDFLIPSTSIRKSPQEDKNKSRNSSKGNKPRNNKTTNINIDDSNSIEPRERTVNVETEVNKSRQNHLKWLFDRQKNSKNRSSKGIKSFGSGLSTTISTYNKESPENIDSNNTTKGENNKSRRKNRSVAIISSSLTMSKSIEASLINNTLECLICYEIISRSHHVWSCDECYSIMHLHCVSTWAKSSASVEASNKPNEKKWRCPGCQKKRINIPTSGHCFCQKFNQPIKYENKGRIPHSCNQICGKVLNCSFHTCPEYCHPGKCTNCTITETVNECYCGKLISLVKCDGNNIQQPLRTCGQICNKALSCKVHFCKNICHSGACMPCNETSMQSCYCGKENRLKSVHGLPVLECWTVTESGISQISGSFSCTNSCPIPFDCNAHFCSKECHPHELKIRELIPLLEPCPFKPENLDFCPCGKTSLISLGASRAKCTDPIPTCSEICGKILKCGHSCNSKCHIGNCAPCEEMVNTFCRCRRDQKLTKCGYGKAGNTFECSNVCKHLLNCKRHQCELVCCLASNPNYQNKKPNSKPKPSKSKKKKKVNFNEELLRSSPAQDSTEIFIPESIKRLHYCNRICDKKLNCNIHKCQATCHQGQCQPCQETSESSLSCPCGMTRMGPPLLCGSTLPKCNFYCNKVRECGHYDSTYHDCHPEGTSCPPCPFYVTKACQCDKKIMVSNIPCSRVNVYCGQVCGKLLDCGSHYCEQTCHPADVKCLSLIGNKCKSRCLKPRKCGHECKEICHAPSKCPEGIKCSKQIAVTCTCGNLSKSIDCSDYVMMKSLGNEFLECTELCKMLVRNKALAEALDLPYRFDPSLDEYKYVEYDEQLVEFGLKNKKFLHDIETAAAGFVSDSKRWNYWFAPMRRDFRHFLHLLAPYYNCNSASVDMEPKRNVCWTKRKLNCGLPIYPLSVVCFGPDQIKSNKIHSVTGIQHLDSSPIDKRILVPVSSDVYNALLEKDGES</sequence>
<name>A0A1R1YGJ4_9FUNG</name>
<dbReference type="GO" id="GO:0005634">
    <property type="term" value="C:nucleus"/>
    <property type="evidence" value="ECO:0007669"/>
    <property type="project" value="UniProtKB-SubCell"/>
</dbReference>
<evidence type="ECO:0000256" key="2">
    <source>
        <dbReference type="ARBA" id="ARBA00007269"/>
    </source>
</evidence>
<keyword evidence="5 10" id="KW-0863">Zinc-finger</keyword>
<evidence type="ECO:0000256" key="1">
    <source>
        <dbReference type="ARBA" id="ARBA00004123"/>
    </source>
</evidence>
<feature type="compositionally biased region" description="Basic residues" evidence="11">
    <location>
        <begin position="43"/>
        <end position="52"/>
    </location>
</feature>
<feature type="compositionally biased region" description="Polar residues" evidence="11">
    <location>
        <begin position="62"/>
        <end position="78"/>
    </location>
</feature>
<dbReference type="SUPFAM" id="SSF82708">
    <property type="entry name" value="R3H domain"/>
    <property type="match status" value="1"/>
</dbReference>
<dbReference type="PROSITE" id="PS50016">
    <property type="entry name" value="ZF_PHD_2"/>
    <property type="match status" value="1"/>
</dbReference>
<keyword evidence="4" id="KW-0677">Repeat</keyword>
<dbReference type="InterPro" id="IPR001841">
    <property type="entry name" value="Znf_RING"/>
</dbReference>
<keyword evidence="7" id="KW-0805">Transcription regulation</keyword>
<feature type="region of interest" description="Disordered" evidence="11">
    <location>
        <begin position="254"/>
        <end position="282"/>
    </location>
</feature>
<dbReference type="STRING" id="133412.A0A1R1YGJ4"/>
<feature type="region of interest" description="Disordered" evidence="11">
    <location>
        <begin position="28"/>
        <end position="78"/>
    </location>
</feature>
<dbReference type="Proteomes" id="UP000187283">
    <property type="component" value="Unassembled WGS sequence"/>
</dbReference>
<feature type="compositionally biased region" description="Polar residues" evidence="11">
    <location>
        <begin position="254"/>
        <end position="273"/>
    </location>
</feature>
<feature type="region of interest" description="Disordered" evidence="11">
    <location>
        <begin position="682"/>
        <end position="704"/>
    </location>
</feature>
<evidence type="ECO:0000259" key="13">
    <source>
        <dbReference type="PROSITE" id="PS50089"/>
    </source>
</evidence>
<dbReference type="InterPro" id="IPR036867">
    <property type="entry name" value="R3H_dom_sf"/>
</dbReference>
<dbReference type="InterPro" id="IPR000967">
    <property type="entry name" value="Znf_NFX1"/>
</dbReference>
<dbReference type="GO" id="GO:0008270">
    <property type="term" value="F:zinc ion binding"/>
    <property type="evidence" value="ECO:0007669"/>
    <property type="project" value="UniProtKB-KW"/>
</dbReference>
<evidence type="ECO:0000256" key="11">
    <source>
        <dbReference type="SAM" id="MobiDB-lite"/>
    </source>
</evidence>
<dbReference type="EMBL" id="LSSN01000074">
    <property type="protein sequence ID" value="OMJ26037.1"/>
    <property type="molecule type" value="Genomic_DNA"/>
</dbReference>
<evidence type="ECO:0000256" key="10">
    <source>
        <dbReference type="PROSITE-ProRule" id="PRU00175"/>
    </source>
</evidence>
<dbReference type="GO" id="GO:0000122">
    <property type="term" value="P:negative regulation of transcription by RNA polymerase II"/>
    <property type="evidence" value="ECO:0007669"/>
    <property type="project" value="TreeGrafter"/>
</dbReference>
<keyword evidence="8" id="KW-0804">Transcription</keyword>
<evidence type="ECO:0000256" key="7">
    <source>
        <dbReference type="ARBA" id="ARBA00023015"/>
    </source>
</evidence>
<evidence type="ECO:0000313" key="15">
    <source>
        <dbReference type="EMBL" id="OMJ26037.1"/>
    </source>
</evidence>
<gene>
    <name evidence="15" type="ORF">AYI70_g461</name>
</gene>
<dbReference type="CDD" id="cd06008">
    <property type="entry name" value="NF-X1-zinc-finger"/>
    <property type="match status" value="5"/>
</dbReference>
<dbReference type="PANTHER" id="PTHR12360:SF12">
    <property type="entry name" value="TRANSCRIPTIONAL REPRESSOR NF-X1"/>
    <property type="match status" value="1"/>
</dbReference>
<comment type="subcellular location">
    <subcellularLocation>
        <location evidence="1">Nucleus</location>
    </subcellularLocation>
</comment>
<comment type="similarity">
    <text evidence="2">Belongs to the NFX1 family.</text>
</comment>
<dbReference type="InterPro" id="IPR011011">
    <property type="entry name" value="Znf_FYVE_PHD"/>
</dbReference>
<dbReference type="InterPro" id="IPR019787">
    <property type="entry name" value="Znf_PHD-finger"/>
</dbReference>
<feature type="region of interest" description="Disordered" evidence="11">
    <location>
        <begin position="228"/>
        <end position="247"/>
    </location>
</feature>
<dbReference type="InterPro" id="IPR034078">
    <property type="entry name" value="NFX1_fam"/>
</dbReference>
<dbReference type="Gene3D" id="3.30.1370.50">
    <property type="entry name" value="R3H-like domain"/>
    <property type="match status" value="1"/>
</dbReference>
<dbReference type="CDD" id="cd16492">
    <property type="entry name" value="RING-CH-C4HC3_NFX1-like"/>
    <property type="match status" value="1"/>
</dbReference>
<evidence type="ECO:0000256" key="4">
    <source>
        <dbReference type="ARBA" id="ARBA00022737"/>
    </source>
</evidence>